<keyword evidence="10" id="KW-0862">Zinc</keyword>
<evidence type="ECO:0000256" key="8">
    <source>
        <dbReference type="ARBA" id="ARBA00022741"/>
    </source>
</evidence>
<gene>
    <name evidence="18" type="ORF">CCH79_00010470</name>
</gene>
<evidence type="ECO:0000256" key="10">
    <source>
        <dbReference type="ARBA" id="ARBA00022833"/>
    </source>
</evidence>
<evidence type="ECO:0000256" key="13">
    <source>
        <dbReference type="ARBA" id="ARBA00023049"/>
    </source>
</evidence>
<dbReference type="SUPFAM" id="SSF140990">
    <property type="entry name" value="FtsH protease domain-like"/>
    <property type="match status" value="1"/>
</dbReference>
<dbReference type="Proteomes" id="UP000250572">
    <property type="component" value="Unassembled WGS sequence"/>
</dbReference>
<dbReference type="Pfam" id="PF01434">
    <property type="entry name" value="Peptidase_M41"/>
    <property type="match status" value="1"/>
</dbReference>
<dbReference type="GO" id="GO:0004222">
    <property type="term" value="F:metalloendopeptidase activity"/>
    <property type="evidence" value="ECO:0007669"/>
    <property type="project" value="InterPro"/>
</dbReference>
<dbReference type="GO" id="GO:0005745">
    <property type="term" value="C:m-AAA complex"/>
    <property type="evidence" value="ECO:0007669"/>
    <property type="project" value="TreeGrafter"/>
</dbReference>
<keyword evidence="11" id="KW-0067">ATP-binding</keyword>
<evidence type="ECO:0000256" key="7">
    <source>
        <dbReference type="ARBA" id="ARBA00022723"/>
    </source>
</evidence>
<dbReference type="GO" id="GO:0016887">
    <property type="term" value="F:ATP hydrolysis activity"/>
    <property type="evidence" value="ECO:0007669"/>
    <property type="project" value="InterPro"/>
</dbReference>
<comment type="similarity">
    <text evidence="4">In the N-terminal section; belongs to the AAA ATPase family.</text>
</comment>
<comment type="cofactor">
    <cofactor evidence="1">
        <name>Zn(2+)</name>
        <dbReference type="ChEBI" id="CHEBI:29105"/>
    </cofactor>
</comment>
<dbReference type="SUPFAM" id="SSF52540">
    <property type="entry name" value="P-loop containing nucleoside triphosphate hydrolases"/>
    <property type="match status" value="1"/>
</dbReference>
<feature type="region of interest" description="Disordered" evidence="16">
    <location>
        <begin position="64"/>
        <end position="108"/>
    </location>
</feature>
<evidence type="ECO:0000256" key="1">
    <source>
        <dbReference type="ARBA" id="ARBA00001947"/>
    </source>
</evidence>
<evidence type="ECO:0000256" key="3">
    <source>
        <dbReference type="ARBA" id="ARBA00010044"/>
    </source>
</evidence>
<dbReference type="NCBIfam" id="TIGR01241">
    <property type="entry name" value="FtsH_fam"/>
    <property type="match status" value="1"/>
</dbReference>
<keyword evidence="14" id="KW-0496">Mitochondrion</keyword>
<dbReference type="Pfam" id="PF17862">
    <property type="entry name" value="AAA_lid_3"/>
    <property type="match status" value="1"/>
</dbReference>
<evidence type="ECO:0000256" key="16">
    <source>
        <dbReference type="SAM" id="MobiDB-lite"/>
    </source>
</evidence>
<dbReference type="InterPro" id="IPR041569">
    <property type="entry name" value="AAA_lid_3"/>
</dbReference>
<dbReference type="InterPro" id="IPR003960">
    <property type="entry name" value="ATPase_AAA_CS"/>
</dbReference>
<evidence type="ECO:0000256" key="9">
    <source>
        <dbReference type="ARBA" id="ARBA00022801"/>
    </source>
</evidence>
<name>A0A315V198_GAMAF</name>
<dbReference type="GO" id="GO:0034982">
    <property type="term" value="P:mitochondrial protein processing"/>
    <property type="evidence" value="ECO:0007669"/>
    <property type="project" value="TreeGrafter"/>
</dbReference>
<evidence type="ECO:0000256" key="12">
    <source>
        <dbReference type="ARBA" id="ARBA00022989"/>
    </source>
</evidence>
<evidence type="ECO:0000256" key="6">
    <source>
        <dbReference type="ARBA" id="ARBA00022692"/>
    </source>
</evidence>
<evidence type="ECO:0000256" key="5">
    <source>
        <dbReference type="ARBA" id="ARBA00022670"/>
    </source>
</evidence>
<dbReference type="InterPro" id="IPR000642">
    <property type="entry name" value="Peptidase_M41"/>
</dbReference>
<evidence type="ECO:0000256" key="4">
    <source>
        <dbReference type="ARBA" id="ARBA00010550"/>
    </source>
</evidence>
<proteinExistence type="inferred from homology"/>
<comment type="similarity">
    <text evidence="3">In the C-terminal section; belongs to the peptidase M41 family.</text>
</comment>
<keyword evidence="13" id="KW-0482">Metalloprotease</keyword>
<comment type="caution">
    <text evidence="18">The sequence shown here is derived from an EMBL/GenBank/DDBJ whole genome shotgun (WGS) entry which is preliminary data.</text>
</comment>
<keyword evidence="8" id="KW-0547">Nucleotide-binding</keyword>
<dbReference type="GO" id="GO:0046872">
    <property type="term" value="F:metal ion binding"/>
    <property type="evidence" value="ECO:0007669"/>
    <property type="project" value="UniProtKB-KW"/>
</dbReference>
<feature type="domain" description="AAA+ ATPase" evidence="17">
    <location>
        <begin position="329"/>
        <end position="468"/>
    </location>
</feature>
<dbReference type="Gene3D" id="1.20.58.760">
    <property type="entry name" value="Peptidase M41"/>
    <property type="match status" value="1"/>
</dbReference>
<evidence type="ECO:0000256" key="2">
    <source>
        <dbReference type="ARBA" id="ARBA00004225"/>
    </source>
</evidence>
<keyword evidence="15" id="KW-0472">Membrane</keyword>
<accession>A0A315V198</accession>
<evidence type="ECO:0000256" key="14">
    <source>
        <dbReference type="ARBA" id="ARBA00023128"/>
    </source>
</evidence>
<evidence type="ECO:0000256" key="15">
    <source>
        <dbReference type="ARBA" id="ARBA00023136"/>
    </source>
</evidence>
<dbReference type="PANTHER" id="PTHR43655:SF7">
    <property type="entry name" value="AFG3-LIKE PROTEIN 1"/>
    <property type="match status" value="1"/>
</dbReference>
<dbReference type="Gene3D" id="1.10.8.60">
    <property type="match status" value="1"/>
</dbReference>
<dbReference type="STRING" id="33528.ENSGAFP00000001846"/>
<dbReference type="Gene3D" id="3.40.1690.20">
    <property type="match status" value="1"/>
</dbReference>
<dbReference type="FunFam" id="3.40.50.300:FF:000001">
    <property type="entry name" value="ATP-dependent zinc metalloprotease FtsH"/>
    <property type="match status" value="1"/>
</dbReference>
<protein>
    <recommendedName>
        <fullName evidence="17">AAA+ ATPase domain-containing protein</fullName>
    </recommendedName>
</protein>
<keyword evidence="9" id="KW-0378">Hydrolase</keyword>
<dbReference type="AlphaFoldDB" id="A0A315V198"/>
<keyword evidence="19" id="KW-1185">Reference proteome</keyword>
<evidence type="ECO:0000259" key="17">
    <source>
        <dbReference type="SMART" id="SM00382"/>
    </source>
</evidence>
<dbReference type="GO" id="GO:0004176">
    <property type="term" value="F:ATP-dependent peptidase activity"/>
    <property type="evidence" value="ECO:0007669"/>
    <property type="project" value="InterPro"/>
</dbReference>
<keyword evidence="7" id="KW-0479">Metal-binding</keyword>
<dbReference type="InterPro" id="IPR037219">
    <property type="entry name" value="Peptidase_M41-like"/>
</dbReference>
<dbReference type="EMBL" id="NHOQ01002371">
    <property type="protein sequence ID" value="PWA17313.1"/>
    <property type="molecule type" value="Genomic_DNA"/>
</dbReference>
<evidence type="ECO:0000313" key="18">
    <source>
        <dbReference type="EMBL" id="PWA17313.1"/>
    </source>
</evidence>
<keyword evidence="12" id="KW-1133">Transmembrane helix</keyword>
<dbReference type="InterPro" id="IPR003593">
    <property type="entry name" value="AAA+_ATPase"/>
</dbReference>
<keyword evidence="6" id="KW-0812">Transmembrane</keyword>
<dbReference type="SMART" id="SM00382">
    <property type="entry name" value="AAA"/>
    <property type="match status" value="1"/>
</dbReference>
<dbReference type="CDD" id="cd19501">
    <property type="entry name" value="RecA-like_FtsH"/>
    <property type="match status" value="1"/>
</dbReference>
<dbReference type="GO" id="GO:0005524">
    <property type="term" value="F:ATP binding"/>
    <property type="evidence" value="ECO:0007669"/>
    <property type="project" value="UniProtKB-KW"/>
</dbReference>
<sequence>MWSVRNRARTVRTWRQNFFTVSATLRFKGVSMVLLIQGRCGELHQLSFARLLGSNRPLKGFEKLLPKRKEGTGSRTSAEIKRSREQDSLRTKRREGNDGSGEREKERSQWYKRFKKDFPFDERTVQNVALGAAGMTAAFLYFHFRETGVQISWKDFVLYLSKGLRKQIILFTQVGHVAVVNKQYVKVFPADGVNSSEVDYLWFNIGSAASFEHKLEMVQEEMGLDSTQKVPVLYTSESDGTMVLSVLPTFLLAGFLLFAKRQGPIAGAHGGSLKGNPFSIKASKAKIIKDFGNVCFKDVAGCEEAKLEILEFVNFLKNPNQYRELGARIPKGALLSGSPGTGKTLLAKATAGEANVPFIAVNGSEFQEVFAGVGPARMRDLFAMARKMAPCIVFIDEIDAVGRKRGSGSFGWQSEQENTLNQLLVEMDGFNSSTNIVVLAGTNRADVLDPALMRPGRFDRHVYLGLPDIKGRASIFKVHLRPLKLEPCLNLEALSRKLAAQTPGFTGADIANVCNEAALRAARHVSQCISAEHFEQAVERVNGGLDKNTQPLQLVEKTTVAYHRAGHAVAGWFLEHAEPLLKVSIAPRGRGLGYAPYLSKELHLLNQDQLFDRMCVMLGGRVAEQVFFRRVSTGSQDDLRKVTQTAYEQVVQFGMNKAVGHVSFDLHLQQNAVTEKPYSESAAQLIDQEVRSLVDVAFQRTLQLVVDKKEMVEKVAKRLLEKEILDRTDMVELLGPRPFQENGSYEELCEALEFEEETPQPEGLKAESRVSRVEPERASTAGHHVRAQWQMEASRWLGFATVSVQQARFGLSFMDASLSPASLRDLLCLSHCDASSHEAAPLYCSASTRESACSRSWAAQAGGNLRTRNTSDGGF</sequence>
<organism evidence="18 19">
    <name type="scientific">Gambusia affinis</name>
    <name type="common">Western mosquitofish</name>
    <name type="synonym">Heterandria affinis</name>
    <dbReference type="NCBI Taxonomy" id="33528"/>
    <lineage>
        <taxon>Eukaryota</taxon>
        <taxon>Metazoa</taxon>
        <taxon>Chordata</taxon>
        <taxon>Craniata</taxon>
        <taxon>Vertebrata</taxon>
        <taxon>Euteleostomi</taxon>
        <taxon>Actinopterygii</taxon>
        <taxon>Neopterygii</taxon>
        <taxon>Teleostei</taxon>
        <taxon>Neoteleostei</taxon>
        <taxon>Acanthomorphata</taxon>
        <taxon>Ovalentaria</taxon>
        <taxon>Atherinomorphae</taxon>
        <taxon>Cyprinodontiformes</taxon>
        <taxon>Poeciliidae</taxon>
        <taxon>Poeciliinae</taxon>
        <taxon>Gambusia</taxon>
    </lineage>
</organism>
<reference evidence="18 19" key="1">
    <citation type="journal article" date="2018" name="G3 (Bethesda)">
        <title>A High-Quality Reference Genome for the Invasive Mosquitofish Gambusia affinis Using a Chicago Library.</title>
        <authorList>
            <person name="Hoffberg S.L."/>
            <person name="Troendle N.J."/>
            <person name="Glenn T.C."/>
            <person name="Mahmud O."/>
            <person name="Louha S."/>
            <person name="Chalopin D."/>
            <person name="Bennetzen J.L."/>
            <person name="Mauricio R."/>
        </authorList>
    </citation>
    <scope>NUCLEOTIDE SEQUENCE [LARGE SCALE GENOMIC DNA]</scope>
    <source>
        <strain evidence="18">NE01/NJP1002.9</strain>
        <tissue evidence="18">Muscle</tissue>
    </source>
</reference>
<dbReference type="FunFam" id="1.20.58.760:FF:000003">
    <property type="entry name" value="AFG3-like AAA ATPase 2"/>
    <property type="match status" value="1"/>
</dbReference>
<dbReference type="InterPro" id="IPR050928">
    <property type="entry name" value="ATP-dep_Zn_Metalloprotease"/>
</dbReference>
<evidence type="ECO:0000256" key="11">
    <source>
        <dbReference type="ARBA" id="ARBA00022840"/>
    </source>
</evidence>
<dbReference type="HAMAP" id="MF_01458">
    <property type="entry name" value="FtsH"/>
    <property type="match status" value="1"/>
</dbReference>
<comment type="subcellular location">
    <subcellularLocation>
        <location evidence="2">Mitochondrion membrane</location>
        <topology evidence="2">Multi-pass membrane protein</topology>
    </subcellularLocation>
</comment>
<dbReference type="Gene3D" id="3.40.50.300">
    <property type="entry name" value="P-loop containing nucleotide triphosphate hydrolases"/>
    <property type="match status" value="1"/>
</dbReference>
<dbReference type="FunFam" id="1.10.8.60:FF:000019">
    <property type="entry name" value="AFG3-like AAA ATPase 2"/>
    <property type="match status" value="1"/>
</dbReference>
<keyword evidence="5" id="KW-0645">Protease</keyword>
<dbReference type="InterPro" id="IPR003959">
    <property type="entry name" value="ATPase_AAA_core"/>
</dbReference>
<dbReference type="PANTHER" id="PTHR43655">
    <property type="entry name" value="ATP-DEPENDENT PROTEASE"/>
    <property type="match status" value="1"/>
</dbReference>
<dbReference type="Pfam" id="PF00004">
    <property type="entry name" value="AAA"/>
    <property type="match status" value="1"/>
</dbReference>
<dbReference type="InterPro" id="IPR005936">
    <property type="entry name" value="FtsH"/>
</dbReference>
<dbReference type="InterPro" id="IPR027417">
    <property type="entry name" value="P-loop_NTPase"/>
</dbReference>
<dbReference type="PROSITE" id="PS00674">
    <property type="entry name" value="AAA"/>
    <property type="match status" value="1"/>
</dbReference>
<evidence type="ECO:0000313" key="19">
    <source>
        <dbReference type="Proteomes" id="UP000250572"/>
    </source>
</evidence>